<dbReference type="GO" id="GO:0004601">
    <property type="term" value="F:peroxidase activity"/>
    <property type="evidence" value="ECO:0007669"/>
    <property type="project" value="UniProtKB-KW"/>
</dbReference>
<evidence type="ECO:0000313" key="6">
    <source>
        <dbReference type="EMBL" id="SHJ09736.1"/>
    </source>
</evidence>
<keyword evidence="3 4" id="KW-0408">Iron</keyword>
<organism evidence="6 7">
    <name type="scientific">Malonomonas rubra DSM 5091</name>
    <dbReference type="NCBI Taxonomy" id="1122189"/>
    <lineage>
        <taxon>Bacteria</taxon>
        <taxon>Pseudomonadati</taxon>
        <taxon>Thermodesulfobacteriota</taxon>
        <taxon>Desulfuromonadia</taxon>
        <taxon>Desulfuromonadales</taxon>
        <taxon>Geopsychrobacteraceae</taxon>
        <taxon>Malonomonas</taxon>
    </lineage>
</organism>
<dbReference type="GO" id="GO:0020037">
    <property type="term" value="F:heme binding"/>
    <property type="evidence" value="ECO:0007669"/>
    <property type="project" value="InterPro"/>
</dbReference>
<keyword evidence="2 4" id="KW-0479">Metal-binding</keyword>
<evidence type="ECO:0000259" key="5">
    <source>
        <dbReference type="PROSITE" id="PS51007"/>
    </source>
</evidence>
<dbReference type="Gene3D" id="1.10.760.10">
    <property type="entry name" value="Cytochrome c-like domain"/>
    <property type="match status" value="1"/>
</dbReference>
<keyword evidence="1 4" id="KW-0349">Heme</keyword>
<keyword evidence="6" id="KW-0575">Peroxidase</keyword>
<sequence>MRIFLISSVFIPLLFSGVAIGSGVDEGKRLFHDTTLGSSGKSCASCHKNGSGLDRAGEYSPEMLQEFMNFCIRDALKGKLLPPTDPRLAALEKYVRTFYKKK</sequence>
<evidence type="ECO:0000256" key="2">
    <source>
        <dbReference type="ARBA" id="ARBA00022723"/>
    </source>
</evidence>
<dbReference type="InterPro" id="IPR036909">
    <property type="entry name" value="Cyt_c-like_dom_sf"/>
</dbReference>
<evidence type="ECO:0000256" key="3">
    <source>
        <dbReference type="ARBA" id="ARBA00023004"/>
    </source>
</evidence>
<dbReference type="SUPFAM" id="SSF46626">
    <property type="entry name" value="Cytochrome c"/>
    <property type="match status" value="1"/>
</dbReference>
<dbReference type="OrthoDB" id="9779283at2"/>
<dbReference type="EMBL" id="FQZT01000004">
    <property type="protein sequence ID" value="SHJ09736.1"/>
    <property type="molecule type" value="Genomic_DNA"/>
</dbReference>
<evidence type="ECO:0000256" key="1">
    <source>
        <dbReference type="ARBA" id="ARBA00022617"/>
    </source>
</evidence>
<gene>
    <name evidence="6" type="ORF">SAMN02745165_01562</name>
</gene>
<dbReference type="STRING" id="1122189.SAMN02745165_01562"/>
<dbReference type="AlphaFoldDB" id="A0A1M6GIH7"/>
<evidence type="ECO:0000256" key="4">
    <source>
        <dbReference type="PROSITE-ProRule" id="PRU00433"/>
    </source>
</evidence>
<name>A0A1M6GIH7_MALRU</name>
<dbReference type="GO" id="GO:0046872">
    <property type="term" value="F:metal ion binding"/>
    <property type="evidence" value="ECO:0007669"/>
    <property type="project" value="UniProtKB-KW"/>
</dbReference>
<evidence type="ECO:0000313" key="7">
    <source>
        <dbReference type="Proteomes" id="UP000184171"/>
    </source>
</evidence>
<proteinExistence type="predicted"/>
<keyword evidence="7" id="KW-1185">Reference proteome</keyword>
<accession>A0A1M6GIH7</accession>
<dbReference type="RefSeq" id="WP_084091864.1">
    <property type="nucleotide sequence ID" value="NZ_FQZT01000004.1"/>
</dbReference>
<keyword evidence="6" id="KW-0560">Oxidoreductase</keyword>
<dbReference type="PROSITE" id="PS51007">
    <property type="entry name" value="CYTC"/>
    <property type="match status" value="1"/>
</dbReference>
<dbReference type="GO" id="GO:0009055">
    <property type="term" value="F:electron transfer activity"/>
    <property type="evidence" value="ECO:0007669"/>
    <property type="project" value="InterPro"/>
</dbReference>
<dbReference type="InterPro" id="IPR009056">
    <property type="entry name" value="Cyt_c-like_dom"/>
</dbReference>
<feature type="domain" description="Cytochrome c" evidence="5">
    <location>
        <begin position="22"/>
        <end position="99"/>
    </location>
</feature>
<protein>
    <submittedName>
        <fullName evidence="6">Di-haem cytochrome c peroxidase</fullName>
    </submittedName>
</protein>
<reference evidence="6 7" key="1">
    <citation type="submission" date="2016-11" db="EMBL/GenBank/DDBJ databases">
        <authorList>
            <person name="Jaros S."/>
            <person name="Januszkiewicz K."/>
            <person name="Wedrychowicz H."/>
        </authorList>
    </citation>
    <scope>NUCLEOTIDE SEQUENCE [LARGE SCALE GENOMIC DNA]</scope>
    <source>
        <strain evidence="6 7">DSM 5091</strain>
    </source>
</reference>
<dbReference type="Proteomes" id="UP000184171">
    <property type="component" value="Unassembled WGS sequence"/>
</dbReference>